<accession>A0A8S1L922</accession>
<feature type="coiled-coil region" evidence="1">
    <location>
        <begin position="1047"/>
        <end position="1103"/>
    </location>
</feature>
<evidence type="ECO:0000313" key="5">
    <source>
        <dbReference type="Proteomes" id="UP000688137"/>
    </source>
</evidence>
<feature type="transmembrane region" description="Helical" evidence="3">
    <location>
        <begin position="90"/>
        <end position="107"/>
    </location>
</feature>
<dbReference type="PANTHER" id="PTHR31600:SF2">
    <property type="entry name" value="GAMETE ENRICHED GENE 10 PROTEIN-RELATED"/>
    <property type="match status" value="1"/>
</dbReference>
<keyword evidence="1" id="KW-0175">Coiled coil</keyword>
<evidence type="ECO:0000256" key="3">
    <source>
        <dbReference type="SAM" id="Phobius"/>
    </source>
</evidence>
<feature type="transmembrane region" description="Helical" evidence="3">
    <location>
        <begin position="113"/>
        <end position="137"/>
    </location>
</feature>
<feature type="compositionally biased region" description="Basic and acidic residues" evidence="2">
    <location>
        <begin position="760"/>
        <end position="769"/>
    </location>
</feature>
<comment type="caution">
    <text evidence="4">The sequence shown here is derived from an EMBL/GenBank/DDBJ whole genome shotgun (WGS) entry which is preliminary data.</text>
</comment>
<keyword evidence="3" id="KW-0472">Membrane</keyword>
<dbReference type="Proteomes" id="UP000688137">
    <property type="component" value="Unassembled WGS sequence"/>
</dbReference>
<protein>
    <recommendedName>
        <fullName evidence="6">Transmembrane protein</fullName>
    </recommendedName>
</protein>
<feature type="transmembrane region" description="Helical" evidence="3">
    <location>
        <begin position="201"/>
        <end position="222"/>
    </location>
</feature>
<organism evidence="4 5">
    <name type="scientific">Paramecium primaurelia</name>
    <dbReference type="NCBI Taxonomy" id="5886"/>
    <lineage>
        <taxon>Eukaryota</taxon>
        <taxon>Sar</taxon>
        <taxon>Alveolata</taxon>
        <taxon>Ciliophora</taxon>
        <taxon>Intramacronucleata</taxon>
        <taxon>Oligohymenophorea</taxon>
        <taxon>Peniculida</taxon>
        <taxon>Parameciidae</taxon>
        <taxon>Paramecium</taxon>
    </lineage>
</organism>
<feature type="transmembrane region" description="Helical" evidence="3">
    <location>
        <begin position="1318"/>
        <end position="1338"/>
    </location>
</feature>
<feature type="transmembrane region" description="Helical" evidence="3">
    <location>
        <begin position="228"/>
        <end position="245"/>
    </location>
</feature>
<feature type="transmembrane region" description="Helical" evidence="3">
    <location>
        <begin position="1110"/>
        <end position="1130"/>
    </location>
</feature>
<evidence type="ECO:0000256" key="1">
    <source>
        <dbReference type="SAM" id="Coils"/>
    </source>
</evidence>
<feature type="transmembrane region" description="Helical" evidence="3">
    <location>
        <begin position="1010"/>
        <end position="1031"/>
    </location>
</feature>
<feature type="region of interest" description="Disordered" evidence="2">
    <location>
        <begin position="734"/>
        <end position="769"/>
    </location>
</feature>
<keyword evidence="5" id="KW-1185">Reference proteome</keyword>
<dbReference type="EMBL" id="CAJJDM010000035">
    <property type="protein sequence ID" value="CAD8064670.1"/>
    <property type="molecule type" value="Genomic_DNA"/>
</dbReference>
<keyword evidence="3" id="KW-0812">Transmembrane</keyword>
<evidence type="ECO:0000313" key="4">
    <source>
        <dbReference type="EMBL" id="CAD8064670.1"/>
    </source>
</evidence>
<feature type="transmembrane region" description="Helical" evidence="3">
    <location>
        <begin position="60"/>
        <end position="81"/>
    </location>
</feature>
<proteinExistence type="predicted"/>
<feature type="transmembrane region" description="Helical" evidence="3">
    <location>
        <begin position="175"/>
        <end position="194"/>
    </location>
</feature>
<sequence length="1377" mass="161405">MSKILAKYMEYDDSALTLPENLVNLLLIHASLLNISYIYYQNSSSWLYTLVLFARPSVSIQISYFYIFGICYLLLQILCIIKTKLPGKNIVSLINCLMKVGLLNFVIEQFSDIIGYIIAGLILVIQMFEILFIQGTLDINTKNFQRTQITFFTIITLMINIMLMIFYKLNFQLKHIQIIAIVNSAIQALDLIILKNQRSSLIRIIMISIQLVTIYVGIMQFIHFENSFTLVLVPFFFKIISLIKLSDLIYTKDPIINASILMQEKKFYESFLILNKLKDQNFIRQIKRNQLLKKCIHQINQDLQQKVKTQQLLGVASRLIQNDIKNIKISNSLIKIIQWKIKLLQNWKTNEFSEIYKFVNRMLKIKQQIDDYYQAEPNGMIQALVCFFYAEILNDLLEANEMIIHAKKSADIYLQDYTTNKHMFYLTTKYENGQLQMNKISSNAPSFICNKKLEDLIPLGVREWHNKLVDQFIITGKSKFVRQLSQNYVTHGQSIETIDFAIDLAYSDQVNFICLISPTLVKNATLIVDEKYNIACYTNQIKDIKYYKALFSKGSSIFNIFPEIQGITQSCFLENIHINTQKLIFHNDELDDIHYYCNLEIIVKQYQDVMIYMIVKLENIQIIYSNNGNSTKKDTQTNQSSSANGLSIAEERLALIKQVSKEDTHTQHQSIEVRGLNDVKSLKEVKSQNKRKSANQIKSLNEEAIKSALNIDIVQPQVFTSRGDPEQHLLVDKMKTESKKQSVKSITQGGEGKAQQVEQQDPKKEELFDREDQSQVSSIRMLRNSKFYRKYDLYNKFNKHMPLKRQHQLLVILFVLCLVFQGLFIIIQLTSLNLVAFAVDINLLEIKNLFFQPLDMFLVTRWNLWTYNFQRTNGIISQEEYNSVSKFATSNLGLGFDSLNSNLKLVLNRQELQGLLQTKYIEAYSYLDTYKSEQYNMTLRTAISVLLNFQYILKMNYIYEKTVKADSPQIFYSFKNYPIMRDIMTQLNSDIMIQTISRGQNFENEMETLFLFQQIFLILMVMLIIYAKIYINKKLILFLHLSQYSDNDAIQQEIQKFKQLLDKLQSDNSYKFNYSLKIAEKEYQFFEQKVEKETRNTKNLRKKRIPPYRFILVLIVFYSIITLNSIINYLEFQKYLKKYPETAQYKKQLADLGGDIPLMFAQREVLYGRKNYMYLDAAYFDRMWYYIMESLNNTKLFTSQDPNFDKMLVTSSFNDFYAEIQLSDLCQYLPGDIKVRGAQLCPTIMNQNMRHGLKAMLIYIQNLIETDVAINNFTYRAVPTQNELEGAFMISEVINVMNSYFYNDLIDVTTKLVDQQQVFNICYLVILFIVLLIIVTEVKNKIYENSKIIIHFVYIIPSQTLFSDDTFERTLRTLINI</sequence>
<reference evidence="4" key="1">
    <citation type="submission" date="2021-01" db="EMBL/GenBank/DDBJ databases">
        <authorList>
            <consortium name="Genoscope - CEA"/>
            <person name="William W."/>
        </authorList>
    </citation>
    <scope>NUCLEOTIDE SEQUENCE</scope>
</reference>
<feature type="transmembrane region" description="Helical" evidence="3">
    <location>
        <begin position="149"/>
        <end position="169"/>
    </location>
</feature>
<dbReference type="InterPro" id="IPR052994">
    <property type="entry name" value="Tiny_macrocysts_regulators"/>
</dbReference>
<name>A0A8S1L922_PARPR</name>
<feature type="transmembrane region" description="Helical" evidence="3">
    <location>
        <begin position="21"/>
        <end position="40"/>
    </location>
</feature>
<keyword evidence="3" id="KW-1133">Transmembrane helix</keyword>
<evidence type="ECO:0000256" key="2">
    <source>
        <dbReference type="SAM" id="MobiDB-lite"/>
    </source>
</evidence>
<evidence type="ECO:0008006" key="6">
    <source>
        <dbReference type="Google" id="ProtNLM"/>
    </source>
</evidence>
<feature type="transmembrane region" description="Helical" evidence="3">
    <location>
        <begin position="809"/>
        <end position="829"/>
    </location>
</feature>
<gene>
    <name evidence="4" type="ORF">PPRIM_AZ9-3.1.T0360242</name>
</gene>
<dbReference type="OMA" id="KYNIACY"/>
<dbReference type="PANTHER" id="PTHR31600">
    <property type="entry name" value="TINY MACROCYSTS PROTEIN B-RELATED"/>
    <property type="match status" value="1"/>
</dbReference>